<name>A0A8X6Y4H6_9ARAC</name>
<dbReference type="AlphaFoldDB" id="A0A8X6Y4H6"/>
<evidence type="ECO:0000313" key="1">
    <source>
        <dbReference type="EMBL" id="GFY64749.1"/>
    </source>
</evidence>
<gene>
    <name evidence="1" type="ORF">TNIN_463001</name>
</gene>
<proteinExistence type="predicted"/>
<comment type="caution">
    <text evidence="1">The sequence shown here is derived from an EMBL/GenBank/DDBJ whole genome shotgun (WGS) entry which is preliminary data.</text>
</comment>
<dbReference type="EMBL" id="BMAV01015389">
    <property type="protein sequence ID" value="GFY64749.1"/>
    <property type="molecule type" value="Genomic_DNA"/>
</dbReference>
<evidence type="ECO:0000313" key="2">
    <source>
        <dbReference type="Proteomes" id="UP000886998"/>
    </source>
</evidence>
<organism evidence="1 2">
    <name type="scientific">Trichonephila inaurata madagascariensis</name>
    <dbReference type="NCBI Taxonomy" id="2747483"/>
    <lineage>
        <taxon>Eukaryota</taxon>
        <taxon>Metazoa</taxon>
        <taxon>Ecdysozoa</taxon>
        <taxon>Arthropoda</taxon>
        <taxon>Chelicerata</taxon>
        <taxon>Arachnida</taxon>
        <taxon>Araneae</taxon>
        <taxon>Araneomorphae</taxon>
        <taxon>Entelegynae</taxon>
        <taxon>Araneoidea</taxon>
        <taxon>Nephilidae</taxon>
        <taxon>Trichonephila</taxon>
        <taxon>Trichonephila inaurata</taxon>
    </lineage>
</organism>
<accession>A0A8X6Y4H6</accession>
<protein>
    <submittedName>
        <fullName evidence="1">Uncharacterized protein</fullName>
    </submittedName>
</protein>
<reference evidence="1" key="1">
    <citation type="submission" date="2020-08" db="EMBL/GenBank/DDBJ databases">
        <title>Multicomponent nature underlies the extraordinary mechanical properties of spider dragline silk.</title>
        <authorList>
            <person name="Kono N."/>
            <person name="Nakamura H."/>
            <person name="Mori M."/>
            <person name="Yoshida Y."/>
            <person name="Ohtoshi R."/>
            <person name="Malay A.D."/>
            <person name="Moran D.A.P."/>
            <person name="Tomita M."/>
            <person name="Numata K."/>
            <person name="Arakawa K."/>
        </authorList>
    </citation>
    <scope>NUCLEOTIDE SEQUENCE</scope>
</reference>
<sequence length="299" mass="35478">MDIGKTFIKEQLNNNRKKDSEKGVFNHRFDFNGLEVLHSGKLTEKTVMPSRFINAVGYIQEPRNRYSISEFNIPFSSKYSQKENSWIEISPQAYTSEPLMSTERIQRHKYLQHDEQQLQPVIDNDGAEFQNFLDNFKTYSEMYFGKTFIKEQLSINRRKDSKRGVFNHHFDFNGLEALHSGKFTEKTVMLYRFINAIGYIQEQRNRYSISEVNTNELSLLLKYSQKENSWIERSPQANASELLMSTESRPMEMYSHGMNEQFNRHQLHTSEYRQTQHFGTHEQINLNQSFRYSGIQQMI</sequence>
<dbReference type="Proteomes" id="UP000886998">
    <property type="component" value="Unassembled WGS sequence"/>
</dbReference>
<keyword evidence="2" id="KW-1185">Reference proteome</keyword>